<dbReference type="InterPro" id="IPR001322">
    <property type="entry name" value="Lamin_tail_dom"/>
</dbReference>
<dbReference type="RefSeq" id="XP_017273748.1">
    <property type="nucleotide sequence ID" value="XM_017418259.3"/>
</dbReference>
<feature type="signal peptide" evidence="2">
    <location>
        <begin position="1"/>
        <end position="24"/>
    </location>
</feature>
<reference evidence="4" key="1">
    <citation type="submission" date="2025-08" db="UniProtKB">
        <authorList>
            <consortium name="Ensembl"/>
        </authorList>
    </citation>
    <scope>IDENTIFICATION</scope>
</reference>
<feature type="transmembrane region" description="Helical" evidence="1">
    <location>
        <begin position="881"/>
        <end position="906"/>
    </location>
</feature>
<keyword evidence="1" id="KW-1133">Transmembrane helix</keyword>
<dbReference type="Ensembl" id="ENSKMAT00000017341.1">
    <property type="protein sequence ID" value="ENSKMAP00000017104.1"/>
    <property type="gene ID" value="ENSKMAG00000012765.1"/>
</dbReference>
<dbReference type="OMA" id="SEDQWGF"/>
<name>A0A3Q3AZQ7_KRYMA</name>
<evidence type="ECO:0000256" key="1">
    <source>
        <dbReference type="SAM" id="Phobius"/>
    </source>
</evidence>
<proteinExistence type="predicted"/>
<keyword evidence="5" id="KW-1185">Reference proteome</keyword>
<evidence type="ECO:0000256" key="2">
    <source>
        <dbReference type="SAM" id="SignalP"/>
    </source>
</evidence>
<sequence>MRLKMVSVGLLCAIHVFLLVVVRSDPCLIISEINADNPRLDTTEFVELYHTSGQRASLDGYTLVFYNGNGNIAYKVLDLKGHSTDDRGFFLVGSVDMLPKPAILLPPNTVQNGPDAIVLYHTSAARYGEKMNVTAVGLVDAVVYMTRRTGGAEFLAETLTPGEPAFVEDEAALEGDESIERCLLSEDHWGFQVSSPSPGQRNNCTPPAAPSTSPFITELKLGGGQVDGFVELTEATAAGPLALVVWDGRTDRVSVSQDLDTSRSGLNYVTIEKKFMKGDESGAVAIYSGRAADFPVGSPLSQIQPLDAFVFAGPGNKPSASLTETLIPGRLPYQLSNNLREGGFYLSRCGVATWPRDPGIFWEAPQTPGLPNQCPWPKSCPHSFVTPGGTDSPPHLPPWGNSDFLINELNTDTPGAAEDGEYIELWHPSGRRVSLQGIWILLFSAHNNKPYREISLSGHFTTAKGYFLLGSDRLVPAPSLRLPPNSIQNGPDAVALYRSPFGPPTATQRGIPTKGLLDAVVYRQRGSDREAQELSKVLTPGQLPLLEDPDVLPEDEALSRCRGLYPYDLSAFSVASPTPLRENRCPRPPPAPEGVVISEVASDRWTKPGQQQAFVELHGPPMTDLQGLVLSVFDQERSGTVIAVPLKGSVGQDGLYVVGNVSGADQAFPEGSTVPARGAVVLCYDLFSVCRAGTALTNSSLRDVLVFSENQRLLSSLSTTRGRQVMPALRSVESGPVSLSRCSCCEVRSPSSWTSSSPTPHSNNLCPSAAFSSQIDLCFNDWHGEAEGVPDCSGLIPGKDVAEVANYLEQRCHCGISALNLQGANFSCVSGWLRVWGDIQALSDHQKALIIQTSHMNPSAVQAEACSSPTTGRYTGTASALGLQIGLIIAVLLLLGLGAALFTYLYRRKRPLDYYTMELSEHAEGLSDL</sequence>
<reference evidence="4" key="2">
    <citation type="submission" date="2025-09" db="UniProtKB">
        <authorList>
            <consortium name="Ensembl"/>
        </authorList>
    </citation>
    <scope>IDENTIFICATION</scope>
</reference>
<keyword evidence="1" id="KW-0472">Membrane</keyword>
<dbReference type="PROSITE" id="PS51841">
    <property type="entry name" value="LTD"/>
    <property type="match status" value="1"/>
</dbReference>
<dbReference type="PANTHER" id="PTHR37397:SF1">
    <property type="entry name" value="LTD DOMAIN-CONTAINING PROTEIN"/>
    <property type="match status" value="1"/>
</dbReference>
<dbReference type="KEGG" id="kmr:108237069"/>
<dbReference type="OrthoDB" id="10069759at2759"/>
<evidence type="ECO:0000313" key="4">
    <source>
        <dbReference type="Ensembl" id="ENSKMAP00000017104.1"/>
    </source>
</evidence>
<dbReference type="GeneID" id="108237069"/>
<protein>
    <submittedName>
        <fullName evidence="4">Si:ch211-183d21.1</fullName>
    </submittedName>
</protein>
<dbReference type="GeneTree" id="ENSGT00530000066748"/>
<dbReference type="RefSeq" id="XP_017273747.1">
    <property type="nucleotide sequence ID" value="XM_017418258.3"/>
</dbReference>
<evidence type="ECO:0000313" key="5">
    <source>
        <dbReference type="Proteomes" id="UP000264800"/>
    </source>
</evidence>
<keyword evidence="2" id="KW-0732">Signal</keyword>
<keyword evidence="1" id="KW-0812">Transmembrane</keyword>
<organism evidence="4 5">
    <name type="scientific">Kryptolebias marmoratus</name>
    <name type="common">Mangrove killifish</name>
    <name type="synonym">Rivulus marmoratus</name>
    <dbReference type="NCBI Taxonomy" id="37003"/>
    <lineage>
        <taxon>Eukaryota</taxon>
        <taxon>Metazoa</taxon>
        <taxon>Chordata</taxon>
        <taxon>Craniata</taxon>
        <taxon>Vertebrata</taxon>
        <taxon>Euteleostomi</taxon>
        <taxon>Actinopterygii</taxon>
        <taxon>Neopterygii</taxon>
        <taxon>Teleostei</taxon>
        <taxon>Neoteleostei</taxon>
        <taxon>Acanthomorphata</taxon>
        <taxon>Ovalentaria</taxon>
        <taxon>Atherinomorphae</taxon>
        <taxon>Cyprinodontiformes</taxon>
        <taxon>Rivulidae</taxon>
        <taxon>Kryptolebias</taxon>
    </lineage>
</organism>
<feature type="domain" description="LTD" evidence="3">
    <location>
        <begin position="24"/>
        <end position="163"/>
    </location>
</feature>
<evidence type="ECO:0000259" key="3">
    <source>
        <dbReference type="PROSITE" id="PS51841"/>
    </source>
</evidence>
<dbReference type="AlphaFoldDB" id="A0A3Q3AZQ7"/>
<dbReference type="PANTHER" id="PTHR37397">
    <property type="entry name" value="SI:CH211-183D21.1"/>
    <property type="match status" value="1"/>
</dbReference>
<accession>A0A3Q3AZQ7</accession>
<dbReference type="Proteomes" id="UP000264800">
    <property type="component" value="Unplaced"/>
</dbReference>
<feature type="chain" id="PRO_5018742248" evidence="2">
    <location>
        <begin position="25"/>
        <end position="929"/>
    </location>
</feature>